<keyword evidence="2" id="KW-0812">Transmembrane</keyword>
<reference evidence="3 4" key="1">
    <citation type="submission" date="2016-06" db="EMBL/GenBank/DDBJ databases">
        <title>Evolution of pathogenesis and genome organization in the Tremellales.</title>
        <authorList>
            <person name="Cuomo C."/>
            <person name="Litvintseva A."/>
            <person name="Heitman J."/>
            <person name="Chen Y."/>
            <person name="Sun S."/>
            <person name="Springer D."/>
            <person name="Dromer F."/>
            <person name="Young S."/>
            <person name="Zeng Q."/>
            <person name="Chapman S."/>
            <person name="Gujja S."/>
            <person name="Saif S."/>
            <person name="Birren B."/>
        </authorList>
    </citation>
    <scope>NUCLEOTIDE SEQUENCE [LARGE SCALE GENOMIC DNA]</scope>
    <source>
        <strain evidence="3 4">ATCC 28783</strain>
    </source>
</reference>
<proteinExistence type="inferred from homology"/>
<dbReference type="STRING" id="5217.A0A4Q1BGV1"/>
<dbReference type="InterPro" id="IPR029044">
    <property type="entry name" value="Nucleotide-diphossugar_trans"/>
</dbReference>
<sequence length="405" mass="45919">MVQIPTRPFIRHLSLLFILSVGFLTLYQLSPPLPFLSLRSSEHLQKNNYLESVVRDAHRILSHKADQFDVVSAQDVLGLSLGNTTYEGYLSDLTTTYYDFFAPTNSALIEITLLRNVLDHLSLLSMGKSQQLPKYIYTTDSRPPAEIPSQFKTWIDQNPGWLSMYVSDDEIERWLQRTFTRGENVVEEILSLKDDLGVVKADLFRYLVLLLNGGSYTDTDTACIKPIEEWTREYDIAVVDPLVAALPTLARLAQPKVEEHEDEDMDEDEEPALVIALENDVLYDGGDWRQQTFARGIQIVQWTLLAKPNHPVMLDVLGRGLSKAKMSRLEGITQRSENILDWTGPGVFTDAVLRYLLVRYGVLPQQISGMTRPLRIGDVVIMPLHSFRADASEGDQGPFRVVWHG</sequence>
<evidence type="ECO:0008006" key="5">
    <source>
        <dbReference type="Google" id="ProtNLM"/>
    </source>
</evidence>
<dbReference type="EMBL" id="SDIL01000087">
    <property type="protein sequence ID" value="RXK36795.1"/>
    <property type="molecule type" value="Genomic_DNA"/>
</dbReference>
<dbReference type="GO" id="GO:0000009">
    <property type="term" value="F:alpha-1,6-mannosyltransferase activity"/>
    <property type="evidence" value="ECO:0007669"/>
    <property type="project" value="InterPro"/>
</dbReference>
<organism evidence="3 4">
    <name type="scientific">Tremella mesenterica</name>
    <name type="common">Jelly fungus</name>
    <dbReference type="NCBI Taxonomy" id="5217"/>
    <lineage>
        <taxon>Eukaryota</taxon>
        <taxon>Fungi</taxon>
        <taxon>Dikarya</taxon>
        <taxon>Basidiomycota</taxon>
        <taxon>Agaricomycotina</taxon>
        <taxon>Tremellomycetes</taxon>
        <taxon>Tremellales</taxon>
        <taxon>Tremellaceae</taxon>
        <taxon>Tremella</taxon>
    </lineage>
</organism>
<evidence type="ECO:0000256" key="2">
    <source>
        <dbReference type="SAM" id="Phobius"/>
    </source>
</evidence>
<dbReference type="OrthoDB" id="409543at2759"/>
<dbReference type="InterPro" id="IPR007577">
    <property type="entry name" value="GlycoTrfase_DXD_sugar-bd_CS"/>
</dbReference>
<feature type="transmembrane region" description="Helical" evidence="2">
    <location>
        <begin position="12"/>
        <end position="30"/>
    </location>
</feature>
<keyword evidence="4" id="KW-1185">Reference proteome</keyword>
<evidence type="ECO:0000313" key="4">
    <source>
        <dbReference type="Proteomes" id="UP000289152"/>
    </source>
</evidence>
<dbReference type="Gene3D" id="3.90.550.20">
    <property type="match status" value="1"/>
</dbReference>
<comment type="similarity">
    <text evidence="1">Belongs to the glycosyltransferase 32 family.</text>
</comment>
<dbReference type="PANTHER" id="PTHR31834:SF1">
    <property type="entry name" value="INITIATION-SPECIFIC ALPHA-1,6-MANNOSYLTRANSFERASE"/>
    <property type="match status" value="1"/>
</dbReference>
<dbReference type="VEuPathDB" id="FungiDB:TREMEDRAFT_16005"/>
<dbReference type="InterPro" id="IPR039367">
    <property type="entry name" value="Och1-like"/>
</dbReference>
<comment type="caution">
    <text evidence="3">The sequence shown here is derived from an EMBL/GenBank/DDBJ whole genome shotgun (WGS) entry which is preliminary data.</text>
</comment>
<keyword evidence="2" id="KW-1133">Transmembrane helix</keyword>
<dbReference type="PANTHER" id="PTHR31834">
    <property type="entry name" value="INITIATION-SPECIFIC ALPHA-1,6-MANNOSYLTRANSFERASE"/>
    <property type="match status" value="1"/>
</dbReference>
<dbReference type="GO" id="GO:0006487">
    <property type="term" value="P:protein N-linked glycosylation"/>
    <property type="evidence" value="ECO:0007669"/>
    <property type="project" value="TreeGrafter"/>
</dbReference>
<evidence type="ECO:0000313" key="3">
    <source>
        <dbReference type="EMBL" id="RXK36795.1"/>
    </source>
</evidence>
<dbReference type="GO" id="GO:0000136">
    <property type="term" value="C:mannan polymerase complex"/>
    <property type="evidence" value="ECO:0007669"/>
    <property type="project" value="TreeGrafter"/>
</dbReference>
<dbReference type="Proteomes" id="UP000289152">
    <property type="component" value="Unassembled WGS sequence"/>
</dbReference>
<dbReference type="AlphaFoldDB" id="A0A4Q1BGV1"/>
<dbReference type="InParanoid" id="A0A4Q1BGV1"/>
<accession>A0A4Q1BGV1</accession>
<keyword evidence="2" id="KW-0472">Membrane</keyword>
<dbReference type="Pfam" id="PF04488">
    <property type="entry name" value="Gly_transf_sug"/>
    <property type="match status" value="1"/>
</dbReference>
<gene>
    <name evidence="3" type="ORF">M231_05956</name>
</gene>
<dbReference type="SUPFAM" id="SSF53448">
    <property type="entry name" value="Nucleotide-diphospho-sugar transferases"/>
    <property type="match status" value="1"/>
</dbReference>
<evidence type="ECO:0000256" key="1">
    <source>
        <dbReference type="ARBA" id="ARBA00009003"/>
    </source>
</evidence>
<name>A0A4Q1BGV1_TREME</name>
<protein>
    <recommendedName>
        <fullName evidence="5">Alpha-1,6-mannosyltransferase</fullName>
    </recommendedName>
</protein>